<name>X1G203_9ZZZZ</name>
<feature type="non-terminal residue" evidence="1">
    <location>
        <position position="31"/>
    </location>
</feature>
<dbReference type="AlphaFoldDB" id="X1G203"/>
<protein>
    <submittedName>
        <fullName evidence="1">Uncharacterized protein</fullName>
    </submittedName>
</protein>
<comment type="caution">
    <text evidence="1">The sequence shown here is derived from an EMBL/GenBank/DDBJ whole genome shotgun (WGS) entry which is preliminary data.</text>
</comment>
<organism evidence="1">
    <name type="scientific">marine sediment metagenome</name>
    <dbReference type="NCBI Taxonomy" id="412755"/>
    <lineage>
        <taxon>unclassified sequences</taxon>
        <taxon>metagenomes</taxon>
        <taxon>ecological metagenomes</taxon>
    </lineage>
</organism>
<dbReference type="EMBL" id="BART01041566">
    <property type="protein sequence ID" value="GAH27043.1"/>
    <property type="molecule type" value="Genomic_DNA"/>
</dbReference>
<accession>X1G203</accession>
<reference evidence="1" key="1">
    <citation type="journal article" date="2014" name="Front. Microbiol.">
        <title>High frequency of phylogenetically diverse reductive dehalogenase-homologous genes in deep subseafloor sedimentary metagenomes.</title>
        <authorList>
            <person name="Kawai M."/>
            <person name="Futagami T."/>
            <person name="Toyoda A."/>
            <person name="Takaki Y."/>
            <person name="Nishi S."/>
            <person name="Hori S."/>
            <person name="Arai W."/>
            <person name="Tsubouchi T."/>
            <person name="Morono Y."/>
            <person name="Uchiyama I."/>
            <person name="Ito T."/>
            <person name="Fujiyama A."/>
            <person name="Inagaki F."/>
            <person name="Takami H."/>
        </authorList>
    </citation>
    <scope>NUCLEOTIDE SEQUENCE</scope>
    <source>
        <strain evidence="1">Expedition CK06-06</strain>
    </source>
</reference>
<proteinExistence type="predicted"/>
<gene>
    <name evidence="1" type="ORF">S01H4_66793</name>
</gene>
<sequence length="31" mass="3471">MCVVVYDSSGGFQWYKTWSGTTTDYGYAIAL</sequence>
<evidence type="ECO:0000313" key="1">
    <source>
        <dbReference type="EMBL" id="GAH27043.1"/>
    </source>
</evidence>